<name>A0A4S8JQD2_MUSBA</name>
<dbReference type="Proteomes" id="UP000317650">
    <property type="component" value="Chromosome 1"/>
</dbReference>
<evidence type="ECO:0000256" key="1">
    <source>
        <dbReference type="SAM" id="MobiDB-lite"/>
    </source>
</evidence>
<accession>A0A4S8JQD2</accession>
<evidence type="ECO:0000313" key="3">
    <source>
        <dbReference type="Proteomes" id="UP000317650"/>
    </source>
</evidence>
<gene>
    <name evidence="2" type="ORF">C4D60_Mb01t23840</name>
</gene>
<dbReference type="AlphaFoldDB" id="A0A4S8JQD2"/>
<evidence type="ECO:0000313" key="2">
    <source>
        <dbReference type="EMBL" id="THU64189.1"/>
    </source>
</evidence>
<feature type="compositionally biased region" description="Pro residues" evidence="1">
    <location>
        <begin position="1"/>
        <end position="10"/>
    </location>
</feature>
<dbReference type="EMBL" id="PYDT01000004">
    <property type="protein sequence ID" value="THU64189.1"/>
    <property type="molecule type" value="Genomic_DNA"/>
</dbReference>
<feature type="region of interest" description="Disordered" evidence="1">
    <location>
        <begin position="49"/>
        <end position="70"/>
    </location>
</feature>
<sequence length="122" mass="13331">MLPSSFPPSRHPFVVPGPTAEPASWAAASKPAEFDQIRGLEETRLRLGVQRRRAGGPEHDRAEEEDPPSCLHDAFLSPRAPRWNARVHLSPLVESEFSGLTVSDMIGGFPLTGAKSGIRPPW</sequence>
<proteinExistence type="predicted"/>
<feature type="region of interest" description="Disordered" evidence="1">
    <location>
        <begin position="1"/>
        <end position="31"/>
    </location>
</feature>
<organism evidence="2 3">
    <name type="scientific">Musa balbisiana</name>
    <name type="common">Banana</name>
    <dbReference type="NCBI Taxonomy" id="52838"/>
    <lineage>
        <taxon>Eukaryota</taxon>
        <taxon>Viridiplantae</taxon>
        <taxon>Streptophyta</taxon>
        <taxon>Embryophyta</taxon>
        <taxon>Tracheophyta</taxon>
        <taxon>Spermatophyta</taxon>
        <taxon>Magnoliopsida</taxon>
        <taxon>Liliopsida</taxon>
        <taxon>Zingiberales</taxon>
        <taxon>Musaceae</taxon>
        <taxon>Musa</taxon>
    </lineage>
</organism>
<reference evidence="2 3" key="1">
    <citation type="journal article" date="2019" name="Nat. Plants">
        <title>Genome sequencing of Musa balbisiana reveals subgenome evolution and function divergence in polyploid bananas.</title>
        <authorList>
            <person name="Yao X."/>
        </authorList>
    </citation>
    <scope>NUCLEOTIDE SEQUENCE [LARGE SCALE GENOMIC DNA]</scope>
    <source>
        <strain evidence="3">cv. DH-PKW</strain>
        <tissue evidence="2">Leaves</tissue>
    </source>
</reference>
<comment type="caution">
    <text evidence="2">The sequence shown here is derived from an EMBL/GenBank/DDBJ whole genome shotgun (WGS) entry which is preliminary data.</text>
</comment>
<keyword evidence="3" id="KW-1185">Reference proteome</keyword>
<protein>
    <submittedName>
        <fullName evidence="2">Uncharacterized protein</fullName>
    </submittedName>
</protein>